<evidence type="ECO:0000313" key="2">
    <source>
        <dbReference type="Proteomes" id="UP001286313"/>
    </source>
</evidence>
<evidence type="ECO:0000313" key="1">
    <source>
        <dbReference type="EMBL" id="KAK3886581.1"/>
    </source>
</evidence>
<dbReference type="AlphaFoldDB" id="A0AAE1KUZ1"/>
<dbReference type="EMBL" id="JAWQEG010000685">
    <property type="protein sequence ID" value="KAK3886581.1"/>
    <property type="molecule type" value="Genomic_DNA"/>
</dbReference>
<accession>A0AAE1KUZ1</accession>
<organism evidence="1 2">
    <name type="scientific">Petrolisthes cinctipes</name>
    <name type="common">Flat porcelain crab</name>
    <dbReference type="NCBI Taxonomy" id="88211"/>
    <lineage>
        <taxon>Eukaryota</taxon>
        <taxon>Metazoa</taxon>
        <taxon>Ecdysozoa</taxon>
        <taxon>Arthropoda</taxon>
        <taxon>Crustacea</taxon>
        <taxon>Multicrustacea</taxon>
        <taxon>Malacostraca</taxon>
        <taxon>Eumalacostraca</taxon>
        <taxon>Eucarida</taxon>
        <taxon>Decapoda</taxon>
        <taxon>Pleocyemata</taxon>
        <taxon>Anomura</taxon>
        <taxon>Galatheoidea</taxon>
        <taxon>Porcellanidae</taxon>
        <taxon>Petrolisthes</taxon>
    </lineage>
</organism>
<name>A0AAE1KUZ1_PETCI</name>
<keyword evidence="2" id="KW-1185">Reference proteome</keyword>
<proteinExistence type="predicted"/>
<gene>
    <name evidence="1" type="ORF">Pcinc_009229</name>
</gene>
<dbReference type="Proteomes" id="UP001286313">
    <property type="component" value="Unassembled WGS sequence"/>
</dbReference>
<comment type="caution">
    <text evidence="1">The sequence shown here is derived from an EMBL/GenBank/DDBJ whole genome shotgun (WGS) entry which is preliminary data.</text>
</comment>
<protein>
    <submittedName>
        <fullName evidence="1">Uncharacterized protein</fullName>
    </submittedName>
</protein>
<sequence length="163" mass="17972">MAPDELQGIDTRLREAISRCCNVQLSDDAWTQASLPLCLGGIGTRRMADVALPAYISSMDATRELVCQINLCENDNAPVLQLSSMEDFKNQQCPNFKIDPDTSLTQCHLDEESSTARSNDLLSRANQVDRARLLAEHPHTVAPGYPPYLLSASACWCLTMLCI</sequence>
<reference evidence="1" key="1">
    <citation type="submission" date="2023-10" db="EMBL/GenBank/DDBJ databases">
        <title>Genome assemblies of two species of porcelain crab, Petrolisthes cinctipes and Petrolisthes manimaculis (Anomura: Porcellanidae).</title>
        <authorList>
            <person name="Angst P."/>
        </authorList>
    </citation>
    <scope>NUCLEOTIDE SEQUENCE</scope>
    <source>
        <strain evidence="1">PB745_01</strain>
        <tissue evidence="1">Gill</tissue>
    </source>
</reference>